<reference evidence="2" key="1">
    <citation type="submission" date="2016-11" db="UniProtKB">
        <authorList>
            <consortium name="WormBaseParasite"/>
        </authorList>
    </citation>
    <scope>IDENTIFICATION</scope>
</reference>
<keyword evidence="1" id="KW-1185">Reference proteome</keyword>
<name>A0A1I8FAE6_9PLAT</name>
<evidence type="ECO:0000313" key="1">
    <source>
        <dbReference type="Proteomes" id="UP000095280"/>
    </source>
</evidence>
<dbReference type="Proteomes" id="UP000095280">
    <property type="component" value="Unplaced"/>
</dbReference>
<proteinExistence type="predicted"/>
<organism evidence="1 2">
    <name type="scientific">Macrostomum lignano</name>
    <dbReference type="NCBI Taxonomy" id="282301"/>
    <lineage>
        <taxon>Eukaryota</taxon>
        <taxon>Metazoa</taxon>
        <taxon>Spiralia</taxon>
        <taxon>Lophotrochozoa</taxon>
        <taxon>Platyhelminthes</taxon>
        <taxon>Rhabditophora</taxon>
        <taxon>Macrostomorpha</taxon>
        <taxon>Macrostomida</taxon>
        <taxon>Macrostomidae</taxon>
        <taxon>Macrostomum</taxon>
    </lineage>
</organism>
<dbReference type="WBParaSite" id="maker-unitig_26739-snap-gene-0.1-mRNA-1">
    <property type="protein sequence ID" value="maker-unitig_26739-snap-gene-0.1-mRNA-1"/>
    <property type="gene ID" value="maker-unitig_26739-snap-gene-0.1"/>
</dbReference>
<sequence length="335" mass="36535">PPRRLAIRVAITSTPCDLTATPPAGPAQFPATVAPSPRTCSTSSAAISSTGRSAATAATVAANGHQRRAPPWCRVARPPVAEAVSRLPGYSFGLPQFDRVFEGVERMMSDAGERMLAAQEGVSAARLQWPGLQPCLGVRLPQRWAVSESRAAGPGECPGERIAVGHHIAAAGTTRFERSGRNSRARASSRRTITMMALTRARGQQFDPREWTGVAARIAFKGRRRRRRPPRRVALGTIGPSRGRQALKVNHKTVRHLLNLRVSDGLKIPLCLLSFSSIHVNINISLQYYFLLKIKIVGLADFRFFVHFPFGSLNIDTISRTHQKELLIWTSTAGA</sequence>
<evidence type="ECO:0000313" key="2">
    <source>
        <dbReference type="WBParaSite" id="maker-unitig_26739-snap-gene-0.1-mRNA-1"/>
    </source>
</evidence>
<dbReference type="AlphaFoldDB" id="A0A1I8FAE6"/>
<accession>A0A1I8FAE6</accession>
<protein>
    <submittedName>
        <fullName evidence="2">Os01g0705300 protein</fullName>
    </submittedName>
</protein>